<gene>
    <name evidence="2" type="ORF">NDU88_006226</name>
</gene>
<feature type="compositionally biased region" description="Basic and acidic residues" evidence="1">
    <location>
        <begin position="36"/>
        <end position="62"/>
    </location>
</feature>
<evidence type="ECO:0000313" key="3">
    <source>
        <dbReference type="Proteomes" id="UP001066276"/>
    </source>
</evidence>
<keyword evidence="3" id="KW-1185">Reference proteome</keyword>
<accession>A0AAV7X3L4</accession>
<feature type="region of interest" description="Disordered" evidence="1">
    <location>
        <begin position="1"/>
        <end position="118"/>
    </location>
</feature>
<dbReference type="Proteomes" id="UP001066276">
    <property type="component" value="Chromosome 1_1"/>
</dbReference>
<sequence>MQSDMYPGGTATTGTPDDFPRGTVGRFLSWDAGDFLGRDLEGRLSTDEKREEDARRKTKDACCTEETEDQKPSTTPRGEDAGPDFQAPKKCPSETEPGEEALESENRPERCRDPGNTE</sequence>
<name>A0AAV7X3L4_PLEWA</name>
<protein>
    <submittedName>
        <fullName evidence="2">Uncharacterized protein</fullName>
    </submittedName>
</protein>
<reference evidence="2" key="1">
    <citation type="journal article" date="2022" name="bioRxiv">
        <title>Sequencing and chromosome-scale assembly of the giantPleurodeles waltlgenome.</title>
        <authorList>
            <person name="Brown T."/>
            <person name="Elewa A."/>
            <person name="Iarovenko S."/>
            <person name="Subramanian E."/>
            <person name="Araus A.J."/>
            <person name="Petzold A."/>
            <person name="Susuki M."/>
            <person name="Suzuki K.-i.T."/>
            <person name="Hayashi T."/>
            <person name="Toyoda A."/>
            <person name="Oliveira C."/>
            <person name="Osipova E."/>
            <person name="Leigh N.D."/>
            <person name="Simon A."/>
            <person name="Yun M.H."/>
        </authorList>
    </citation>
    <scope>NUCLEOTIDE SEQUENCE</scope>
    <source>
        <strain evidence="2">20211129_DDA</strain>
        <tissue evidence="2">Liver</tissue>
    </source>
</reference>
<proteinExistence type="predicted"/>
<dbReference type="AlphaFoldDB" id="A0AAV7X3L4"/>
<feature type="compositionally biased region" description="Basic and acidic residues" evidence="1">
    <location>
        <begin position="104"/>
        <end position="118"/>
    </location>
</feature>
<organism evidence="2 3">
    <name type="scientific">Pleurodeles waltl</name>
    <name type="common">Iberian ribbed newt</name>
    <dbReference type="NCBI Taxonomy" id="8319"/>
    <lineage>
        <taxon>Eukaryota</taxon>
        <taxon>Metazoa</taxon>
        <taxon>Chordata</taxon>
        <taxon>Craniata</taxon>
        <taxon>Vertebrata</taxon>
        <taxon>Euteleostomi</taxon>
        <taxon>Amphibia</taxon>
        <taxon>Batrachia</taxon>
        <taxon>Caudata</taxon>
        <taxon>Salamandroidea</taxon>
        <taxon>Salamandridae</taxon>
        <taxon>Pleurodelinae</taxon>
        <taxon>Pleurodeles</taxon>
    </lineage>
</organism>
<evidence type="ECO:0000256" key="1">
    <source>
        <dbReference type="SAM" id="MobiDB-lite"/>
    </source>
</evidence>
<dbReference type="EMBL" id="JANPWB010000001">
    <property type="protein sequence ID" value="KAJ1218649.1"/>
    <property type="molecule type" value="Genomic_DNA"/>
</dbReference>
<evidence type="ECO:0000313" key="2">
    <source>
        <dbReference type="EMBL" id="KAJ1218649.1"/>
    </source>
</evidence>
<comment type="caution">
    <text evidence="2">The sequence shown here is derived from an EMBL/GenBank/DDBJ whole genome shotgun (WGS) entry which is preliminary data.</text>
</comment>